<feature type="compositionally biased region" description="Pro residues" evidence="7">
    <location>
        <begin position="837"/>
        <end position="848"/>
    </location>
</feature>
<evidence type="ECO:0000259" key="8">
    <source>
        <dbReference type="Pfam" id="PF04824"/>
    </source>
</evidence>
<dbReference type="AlphaFoldDB" id="A0A5P1F1Z3"/>
<keyword evidence="4" id="KW-0159">Chromosome partition</keyword>
<feature type="region of interest" description="Disordered" evidence="7">
    <location>
        <begin position="833"/>
        <end position="864"/>
    </location>
</feature>
<evidence type="ECO:0000313" key="10">
    <source>
        <dbReference type="EMBL" id="ONK72378.1"/>
    </source>
</evidence>
<dbReference type="OMA" id="HNEPMAV"/>
<comment type="subcellular location">
    <subcellularLocation>
        <location evidence="1">Nucleus</location>
    </subcellularLocation>
</comment>
<evidence type="ECO:0000256" key="7">
    <source>
        <dbReference type="SAM" id="MobiDB-lite"/>
    </source>
</evidence>
<evidence type="ECO:0000313" key="11">
    <source>
        <dbReference type="Proteomes" id="UP000243459"/>
    </source>
</evidence>
<dbReference type="GO" id="GO:0003682">
    <property type="term" value="F:chromatin binding"/>
    <property type="evidence" value="ECO:0007669"/>
    <property type="project" value="TreeGrafter"/>
</dbReference>
<proteinExistence type="inferred from homology"/>
<dbReference type="InterPro" id="IPR039781">
    <property type="entry name" value="Rad21/Rec8-like"/>
</dbReference>
<dbReference type="GO" id="GO:0008278">
    <property type="term" value="C:cohesin complex"/>
    <property type="evidence" value="ECO:0007669"/>
    <property type="project" value="InterPro"/>
</dbReference>
<feature type="compositionally biased region" description="Basic and acidic residues" evidence="7">
    <location>
        <begin position="853"/>
        <end position="863"/>
    </location>
</feature>
<dbReference type="GO" id="GO:0007059">
    <property type="term" value="P:chromosome segregation"/>
    <property type="evidence" value="ECO:0007669"/>
    <property type="project" value="UniProtKB-KW"/>
</dbReference>
<name>A0A5P1F1Z3_ASPOF</name>
<organism evidence="10 11">
    <name type="scientific">Asparagus officinalis</name>
    <name type="common">Garden asparagus</name>
    <dbReference type="NCBI Taxonomy" id="4686"/>
    <lineage>
        <taxon>Eukaryota</taxon>
        <taxon>Viridiplantae</taxon>
        <taxon>Streptophyta</taxon>
        <taxon>Embryophyta</taxon>
        <taxon>Tracheophyta</taxon>
        <taxon>Spermatophyta</taxon>
        <taxon>Magnoliopsida</taxon>
        <taxon>Liliopsida</taxon>
        <taxon>Asparagales</taxon>
        <taxon>Asparagaceae</taxon>
        <taxon>Asparagoideae</taxon>
        <taxon>Asparagus</taxon>
    </lineage>
</organism>
<keyword evidence="3" id="KW-0132">Cell division</keyword>
<evidence type="ECO:0000256" key="5">
    <source>
        <dbReference type="ARBA" id="ARBA00023242"/>
    </source>
</evidence>
<dbReference type="InterPro" id="IPR006909">
    <property type="entry name" value="Rad21/Rec8_C_eu"/>
</dbReference>
<comment type="subunit">
    <text evidence="6">Component of the cohesin complex.</text>
</comment>
<dbReference type="Gramene" id="ONK72378">
    <property type="protein sequence ID" value="ONK72378"/>
    <property type="gene ID" value="A4U43_C04F18790"/>
</dbReference>
<evidence type="ECO:0000259" key="9">
    <source>
        <dbReference type="Pfam" id="PF04825"/>
    </source>
</evidence>
<feature type="domain" description="Rad21/Rec8-like protein C-terminal eukaryotic" evidence="8">
    <location>
        <begin position="1168"/>
        <end position="1214"/>
    </location>
</feature>
<dbReference type="GO" id="GO:1990414">
    <property type="term" value="P:replication-born double-strand break repair via sister chromatid exchange"/>
    <property type="evidence" value="ECO:0007669"/>
    <property type="project" value="TreeGrafter"/>
</dbReference>
<evidence type="ECO:0000256" key="3">
    <source>
        <dbReference type="ARBA" id="ARBA00022776"/>
    </source>
</evidence>
<reference evidence="11" key="1">
    <citation type="journal article" date="2017" name="Nat. Commun.">
        <title>The asparagus genome sheds light on the origin and evolution of a young Y chromosome.</title>
        <authorList>
            <person name="Harkess A."/>
            <person name="Zhou J."/>
            <person name="Xu C."/>
            <person name="Bowers J.E."/>
            <person name="Van der Hulst R."/>
            <person name="Ayyampalayam S."/>
            <person name="Mercati F."/>
            <person name="Riccardi P."/>
            <person name="McKain M.R."/>
            <person name="Kakrana A."/>
            <person name="Tang H."/>
            <person name="Ray J."/>
            <person name="Groenendijk J."/>
            <person name="Arikit S."/>
            <person name="Mathioni S.M."/>
            <person name="Nakano M."/>
            <person name="Shan H."/>
            <person name="Telgmann-Rauber A."/>
            <person name="Kanno A."/>
            <person name="Yue Z."/>
            <person name="Chen H."/>
            <person name="Li W."/>
            <person name="Chen Y."/>
            <person name="Xu X."/>
            <person name="Zhang Y."/>
            <person name="Luo S."/>
            <person name="Chen H."/>
            <person name="Gao J."/>
            <person name="Mao Z."/>
            <person name="Pires J.C."/>
            <person name="Luo M."/>
            <person name="Kudrna D."/>
            <person name="Wing R.A."/>
            <person name="Meyers B.C."/>
            <person name="Yi K."/>
            <person name="Kong H."/>
            <person name="Lavrijsen P."/>
            <person name="Sunseri F."/>
            <person name="Falavigna A."/>
            <person name="Ye Y."/>
            <person name="Leebens-Mack J.H."/>
            <person name="Chen G."/>
        </authorList>
    </citation>
    <scope>NUCLEOTIDE SEQUENCE [LARGE SCALE GENOMIC DNA]</scope>
    <source>
        <strain evidence="11">cv. DH0086</strain>
    </source>
</reference>
<sequence>MQDSILFPEVPIALRLSSHLLLGVVRIYSRKVNYLFHDCSEALLKVKQAFRSTAVDLPPEESTAPYHSITLPETFDLDDFELPDSALLSGNFDDRHVSTREQITLQDTLDGSGYSTSRFGLDERFGEGDASQIALDLDEELLLDSNITFQDASVLDDDVHQAGAADLGQQVRDEDRNDDASNELSDLLGNNRGKHIVSTADNVNVQDDSSHRLIFNIQTPDLNEIFLPDNHIGGPSAAHDIDMDFAAGDHPSPEFTVNFPSTPGLLEETIQANSQELSASNPQKITQHTALEAEKPINQEVECPDATNDRVINATIQKSANLSQVVSSPTSVLAEPKPDSINDAGHKHDLSTTFTVVSSSSSVLTEATPAASHSLGGTSSGSDVLVRSTDPKLAEISPALPSSTLGHTEPVPQCSDEVIAASGVDLGSNLNTGDTLHGGISEDLAGSAAVMDKTTLVDPKSLSNLDQERVEDANCNQTNNFSSLTSDFHLRSCTSESNLASLMSPEGVVQERAQEFSFRAEPCNLETQTADKETLFSKAPAHLQGRENCFSSAELPEPERLRFAPPGSFDLLTVPGEQTIDKGVHESDGSVDRINNLSGKKRHLIDGTPDLQNGMSPMMSGIPRKKRNNDYIIPDDDDLLASILVGRRSSVLKMGPTPPLPKAPPVKRPRLTTKVGLPKRRKVLLDDTIVLHADTIRQQLINTGDIRRMRKKVPCTRPEIWRIQNSLLEDDIFGESIFTGVSEELNRLLARGYGLAQNVHYPANGQHTSSEATQNLASSGFVRDSNGREVAEQSATVPKIVGGEVQVPSGTSKLIETEISKNAASIDAQEQLEAPINPQPVTPRPECPVPTDSRAEEKHHDMSTELDQNSLNKVYQNSHELAKVNNTTLNAGLPSIEGFTSAECASRYLVNNNVGPANANNDTSLQVDDFSNGNAASITVEDMGVDIVNITNAECPQDNPANMSKNEDGETQASMLDRFIDEVGTDFPADSSTIVGHANSVPDLGLVDGEPVTRAYQAMKQSEEGKINSGYEVTVDEEMLTDDVLDGGRHHTVSFPIPTSTGSERVPSAVGENSCMNTEGGMDVESTHMEFGVTREPSDFCSAIDDIDTDFLNVDDEADEYDEETNCDVPNTEAQSLENSGWSSRTRGVARYLKNIFDQESGRGRKSVAIDHLLAGKTRKEASRMFFETLVLKTKDYIHVEQENPFDFVNIKPRIKILKSEF</sequence>
<accession>A0A5P1F1Z3</accession>
<dbReference type="Pfam" id="PF04825">
    <property type="entry name" value="Rad21_Rec8_N"/>
    <property type="match status" value="1"/>
</dbReference>
<evidence type="ECO:0000256" key="2">
    <source>
        <dbReference type="ARBA" id="ARBA00009870"/>
    </source>
</evidence>
<dbReference type="Proteomes" id="UP000243459">
    <property type="component" value="Chromosome 4"/>
</dbReference>
<comment type="similarity">
    <text evidence="2">Belongs to the rad21 family.</text>
</comment>
<evidence type="ECO:0008006" key="12">
    <source>
        <dbReference type="Google" id="ProtNLM"/>
    </source>
</evidence>
<dbReference type="Gene3D" id="1.10.10.580">
    <property type="entry name" value="Structural maintenance of chromosome 1. Chain E"/>
    <property type="match status" value="1"/>
</dbReference>
<keyword evidence="5" id="KW-0539">Nucleus</keyword>
<keyword evidence="3" id="KW-0498">Mitosis</keyword>
<dbReference type="InterPro" id="IPR036390">
    <property type="entry name" value="WH_DNA-bd_sf"/>
</dbReference>
<evidence type="ECO:0000256" key="4">
    <source>
        <dbReference type="ARBA" id="ARBA00022829"/>
    </source>
</evidence>
<dbReference type="PANTHER" id="PTHR12585:SF69">
    <property type="entry name" value="FI11703P"/>
    <property type="match status" value="1"/>
</dbReference>
<feature type="domain" description="Rad21/Rec8-like protein N-terminal" evidence="9">
    <location>
        <begin position="3"/>
        <end position="62"/>
    </location>
</feature>
<evidence type="ECO:0000256" key="1">
    <source>
        <dbReference type="ARBA" id="ARBA00004123"/>
    </source>
</evidence>
<dbReference type="Pfam" id="PF04824">
    <property type="entry name" value="Rad21_Rec8"/>
    <property type="match status" value="1"/>
</dbReference>
<dbReference type="PANTHER" id="PTHR12585">
    <property type="entry name" value="SCC1 / RAD21 FAMILY MEMBER"/>
    <property type="match status" value="1"/>
</dbReference>
<dbReference type="EMBL" id="CM007384">
    <property type="protein sequence ID" value="ONK72378.1"/>
    <property type="molecule type" value="Genomic_DNA"/>
</dbReference>
<protein>
    <recommendedName>
        <fullName evidence="12">Rad21/Rec8-like protein N-terminal domain-containing protein</fullName>
    </recommendedName>
</protein>
<gene>
    <name evidence="10" type="ORF">A4U43_C04F18790</name>
</gene>
<dbReference type="SUPFAM" id="SSF46785">
    <property type="entry name" value="Winged helix' DNA-binding domain"/>
    <property type="match status" value="1"/>
</dbReference>
<dbReference type="FunFam" id="1.10.10.580:FF:000002">
    <property type="entry name" value="Sister chromatid cohesion 1 protein 4"/>
    <property type="match status" value="1"/>
</dbReference>
<dbReference type="InterPro" id="IPR023093">
    <property type="entry name" value="ScpA-like_C"/>
</dbReference>
<keyword evidence="11" id="KW-1185">Reference proteome</keyword>
<evidence type="ECO:0000256" key="6">
    <source>
        <dbReference type="ARBA" id="ARBA00064543"/>
    </source>
</evidence>
<dbReference type="CDD" id="cd21793">
    <property type="entry name" value="Rad21_Rec8_M_AtSYN1-like"/>
    <property type="match status" value="1"/>
</dbReference>
<dbReference type="GO" id="GO:0007062">
    <property type="term" value="P:sister chromatid cohesion"/>
    <property type="evidence" value="ECO:0007669"/>
    <property type="project" value="InterPro"/>
</dbReference>
<keyword evidence="3" id="KW-0131">Cell cycle</keyword>
<dbReference type="InterPro" id="IPR006910">
    <property type="entry name" value="Rad21_Rec8_N"/>
</dbReference>
<dbReference type="GO" id="GO:0005634">
    <property type="term" value="C:nucleus"/>
    <property type="evidence" value="ECO:0007669"/>
    <property type="project" value="UniProtKB-SubCell"/>
</dbReference>